<keyword evidence="2" id="KW-0812">Transmembrane</keyword>
<dbReference type="InterPro" id="IPR003961">
    <property type="entry name" value="FN3_dom"/>
</dbReference>
<feature type="domain" description="Fibronectin type-III" evidence="11">
    <location>
        <begin position="829"/>
        <end position="924"/>
    </location>
</feature>
<feature type="domain" description="Ig-like" evidence="10">
    <location>
        <begin position="109"/>
        <end position="207"/>
    </location>
</feature>
<dbReference type="OrthoDB" id="6158926at2759"/>
<dbReference type="PROSITE" id="PS50835">
    <property type="entry name" value="IG_LIKE"/>
    <property type="match status" value="3"/>
</dbReference>
<evidence type="ECO:0000256" key="2">
    <source>
        <dbReference type="ARBA" id="ARBA00022692"/>
    </source>
</evidence>
<feature type="domain" description="Fibronectin type-III" evidence="11">
    <location>
        <begin position="1500"/>
        <end position="1597"/>
    </location>
</feature>
<protein>
    <recommendedName>
        <fullName evidence="14">Protein sidekick</fullName>
    </recommendedName>
</protein>
<evidence type="ECO:0000256" key="4">
    <source>
        <dbReference type="ARBA" id="ARBA00022737"/>
    </source>
</evidence>
<dbReference type="FunFam" id="2.60.40.10:FF:000093">
    <property type="entry name" value="Down syndrome cell adhesion molecule, isoform B"/>
    <property type="match status" value="1"/>
</dbReference>
<dbReference type="InterPro" id="IPR036179">
    <property type="entry name" value="Ig-like_dom_sf"/>
</dbReference>
<evidence type="ECO:0000256" key="8">
    <source>
        <dbReference type="ARBA" id="ARBA00023319"/>
    </source>
</evidence>
<dbReference type="Proteomes" id="UP000678393">
    <property type="component" value="Unassembled WGS sequence"/>
</dbReference>
<feature type="domain" description="Fibronectin type-III" evidence="11">
    <location>
        <begin position="929"/>
        <end position="1042"/>
    </location>
</feature>
<dbReference type="EMBL" id="CAJHNH020005768">
    <property type="protein sequence ID" value="CAG5132926.1"/>
    <property type="molecule type" value="Genomic_DNA"/>
</dbReference>
<keyword evidence="13" id="KW-1185">Reference proteome</keyword>
<dbReference type="Gene3D" id="2.60.40.10">
    <property type="entry name" value="Immunoglobulins"/>
    <property type="match status" value="16"/>
</dbReference>
<dbReference type="SMART" id="SM00408">
    <property type="entry name" value="IGc2"/>
    <property type="match status" value="4"/>
</dbReference>
<feature type="domain" description="Fibronectin type-III" evidence="11">
    <location>
        <begin position="1246"/>
        <end position="1342"/>
    </location>
</feature>
<organism evidence="12 13">
    <name type="scientific">Candidula unifasciata</name>
    <dbReference type="NCBI Taxonomy" id="100452"/>
    <lineage>
        <taxon>Eukaryota</taxon>
        <taxon>Metazoa</taxon>
        <taxon>Spiralia</taxon>
        <taxon>Lophotrochozoa</taxon>
        <taxon>Mollusca</taxon>
        <taxon>Gastropoda</taxon>
        <taxon>Heterobranchia</taxon>
        <taxon>Euthyneura</taxon>
        <taxon>Panpulmonata</taxon>
        <taxon>Eupulmonata</taxon>
        <taxon>Stylommatophora</taxon>
        <taxon>Helicina</taxon>
        <taxon>Helicoidea</taxon>
        <taxon>Geomitridae</taxon>
        <taxon>Candidula</taxon>
    </lineage>
</organism>
<dbReference type="InterPro" id="IPR013098">
    <property type="entry name" value="Ig_I-set"/>
</dbReference>
<feature type="region of interest" description="Disordered" evidence="9">
    <location>
        <begin position="1031"/>
        <end position="1050"/>
    </location>
</feature>
<dbReference type="InterPro" id="IPR013783">
    <property type="entry name" value="Ig-like_fold"/>
</dbReference>
<keyword evidence="6" id="KW-0472">Membrane</keyword>
<dbReference type="FunFam" id="2.60.40.10:FF:000028">
    <property type="entry name" value="Neuronal cell adhesion molecule"/>
    <property type="match status" value="2"/>
</dbReference>
<reference evidence="12" key="1">
    <citation type="submission" date="2021-04" db="EMBL/GenBank/DDBJ databases">
        <authorList>
            <consortium name="Molecular Ecology Group"/>
        </authorList>
    </citation>
    <scope>NUCLEOTIDE SEQUENCE</scope>
</reference>
<evidence type="ECO:0000313" key="12">
    <source>
        <dbReference type="EMBL" id="CAG5132926.1"/>
    </source>
</evidence>
<dbReference type="SUPFAM" id="SSF49265">
    <property type="entry name" value="Fibronectin type III"/>
    <property type="match status" value="7"/>
</dbReference>
<dbReference type="InterPro" id="IPR003598">
    <property type="entry name" value="Ig_sub2"/>
</dbReference>
<keyword evidence="4" id="KW-0677">Repeat</keyword>
<dbReference type="SMART" id="SM00060">
    <property type="entry name" value="FN3"/>
    <property type="match status" value="11"/>
</dbReference>
<dbReference type="FunFam" id="2.60.40.10:FF:000360">
    <property type="entry name" value="Sidekick cell adhesion molecule 2"/>
    <property type="match status" value="1"/>
</dbReference>
<feature type="domain" description="Fibronectin type-III" evidence="11">
    <location>
        <begin position="1142"/>
        <end position="1241"/>
    </location>
</feature>
<dbReference type="Pfam" id="PF13927">
    <property type="entry name" value="Ig_3"/>
    <property type="match status" value="2"/>
</dbReference>
<accession>A0A8S4A1N7</accession>
<dbReference type="PROSITE" id="PS50853">
    <property type="entry name" value="FN3"/>
    <property type="match status" value="12"/>
</dbReference>
<feature type="domain" description="Fibronectin type-III" evidence="11">
    <location>
        <begin position="517"/>
        <end position="624"/>
    </location>
</feature>
<evidence type="ECO:0000256" key="3">
    <source>
        <dbReference type="ARBA" id="ARBA00022729"/>
    </source>
</evidence>
<dbReference type="SMART" id="SM00409">
    <property type="entry name" value="IG"/>
    <property type="match status" value="4"/>
</dbReference>
<feature type="domain" description="Fibronectin type-III" evidence="11">
    <location>
        <begin position="403"/>
        <end position="510"/>
    </location>
</feature>
<proteinExistence type="predicted"/>
<dbReference type="PANTHER" id="PTHR44170">
    <property type="entry name" value="PROTEIN SIDEKICK"/>
    <property type="match status" value="1"/>
</dbReference>
<evidence type="ECO:0008006" key="14">
    <source>
        <dbReference type="Google" id="ProtNLM"/>
    </source>
</evidence>
<feature type="domain" description="Ig-like" evidence="10">
    <location>
        <begin position="7"/>
        <end position="104"/>
    </location>
</feature>
<evidence type="ECO:0000256" key="9">
    <source>
        <dbReference type="SAM" id="MobiDB-lite"/>
    </source>
</evidence>
<feature type="non-terminal residue" evidence="12">
    <location>
        <position position="1642"/>
    </location>
</feature>
<dbReference type="FunFam" id="2.60.40.10:FF:000209">
    <property type="entry name" value="Sidekick cell adhesion molecule 2"/>
    <property type="match status" value="1"/>
</dbReference>
<gene>
    <name evidence="12" type="ORF">CUNI_LOCUS18484</name>
</gene>
<evidence type="ECO:0000256" key="7">
    <source>
        <dbReference type="ARBA" id="ARBA00023157"/>
    </source>
</evidence>
<evidence type="ECO:0000259" key="10">
    <source>
        <dbReference type="PROSITE" id="PS50835"/>
    </source>
</evidence>
<dbReference type="PANTHER" id="PTHR44170:SF6">
    <property type="entry name" value="CONTACTIN"/>
    <property type="match status" value="1"/>
</dbReference>
<feature type="domain" description="Ig-like" evidence="10">
    <location>
        <begin position="216"/>
        <end position="300"/>
    </location>
</feature>
<dbReference type="CDD" id="cd00096">
    <property type="entry name" value="Ig"/>
    <property type="match status" value="1"/>
</dbReference>
<feature type="domain" description="Fibronectin type-III" evidence="11">
    <location>
        <begin position="1601"/>
        <end position="1642"/>
    </location>
</feature>
<dbReference type="GO" id="GO:0098609">
    <property type="term" value="P:cell-cell adhesion"/>
    <property type="evidence" value="ECO:0007669"/>
    <property type="project" value="TreeGrafter"/>
</dbReference>
<feature type="domain" description="Fibronectin type-III" evidence="11">
    <location>
        <begin position="629"/>
        <end position="728"/>
    </location>
</feature>
<dbReference type="Pfam" id="PF07679">
    <property type="entry name" value="I-set"/>
    <property type="match status" value="1"/>
</dbReference>
<evidence type="ECO:0000259" key="11">
    <source>
        <dbReference type="PROSITE" id="PS50853"/>
    </source>
</evidence>
<feature type="domain" description="Fibronectin type-III" evidence="11">
    <location>
        <begin position="1347"/>
        <end position="1442"/>
    </location>
</feature>
<comment type="subcellular location">
    <subcellularLocation>
        <location evidence="1">Membrane</location>
    </subcellularLocation>
</comment>
<dbReference type="InterPro" id="IPR036116">
    <property type="entry name" value="FN3_sf"/>
</dbReference>
<feature type="domain" description="Fibronectin type-III" evidence="11">
    <location>
        <begin position="1045"/>
        <end position="1141"/>
    </location>
</feature>
<dbReference type="CDD" id="cd00063">
    <property type="entry name" value="FN3"/>
    <property type="match status" value="12"/>
</dbReference>
<name>A0A8S4A1N7_9EUPU</name>
<dbReference type="PRINTS" id="PR00014">
    <property type="entry name" value="FNTYPEIII"/>
</dbReference>
<dbReference type="Pfam" id="PF00041">
    <property type="entry name" value="fn3"/>
    <property type="match status" value="11"/>
</dbReference>
<evidence type="ECO:0000256" key="6">
    <source>
        <dbReference type="ARBA" id="ARBA00023136"/>
    </source>
</evidence>
<feature type="non-terminal residue" evidence="12">
    <location>
        <position position="1"/>
    </location>
</feature>
<keyword evidence="5" id="KW-1133">Transmembrane helix</keyword>
<dbReference type="SUPFAM" id="SSF48726">
    <property type="entry name" value="Immunoglobulin"/>
    <property type="match status" value="4"/>
</dbReference>
<evidence type="ECO:0000256" key="1">
    <source>
        <dbReference type="ARBA" id="ARBA00004370"/>
    </source>
</evidence>
<evidence type="ECO:0000256" key="5">
    <source>
        <dbReference type="ARBA" id="ARBA00022989"/>
    </source>
</evidence>
<keyword evidence="8" id="KW-0393">Immunoglobulin domain</keyword>
<evidence type="ECO:0000313" key="13">
    <source>
        <dbReference type="Proteomes" id="UP000678393"/>
    </source>
</evidence>
<dbReference type="FunFam" id="2.60.40.10:FF:000032">
    <property type="entry name" value="palladin isoform X1"/>
    <property type="match status" value="1"/>
</dbReference>
<keyword evidence="3" id="KW-0732">Signal</keyword>
<comment type="caution">
    <text evidence="12">The sequence shown here is derived from an EMBL/GenBank/DDBJ whole genome shotgun (WGS) entry which is preliminary data.</text>
</comment>
<feature type="domain" description="Fibronectin type-III" evidence="11">
    <location>
        <begin position="732"/>
        <end position="825"/>
    </location>
</feature>
<dbReference type="InterPro" id="IPR007110">
    <property type="entry name" value="Ig-like_dom"/>
</dbReference>
<keyword evidence="7" id="KW-1015">Disulfide bond</keyword>
<dbReference type="InterPro" id="IPR003599">
    <property type="entry name" value="Ig_sub"/>
</dbReference>
<sequence length="1642" mass="181613">QNTAAPPEFVVLPKNTSAESGQSVKMECAVNGQPLENVQITWYKITNSGQKQLIVKNSKYDLSNYDRVLTISTVEATDAGMFECEGSLTAQTVYSNITQRATLTVLVPPVVSQVPARLLKDYQETVALPCAAQGSPQPEINWYFNGKELMSSNNTRQVFVFFFKIKFSCMYHIDGNNTLSIESVDSPDSGVYQCFAVNEAGESATYTWLLVNSATPAIIEAPKNATVIQHEDTSFTCKVTGGPQPEVFWKKDGVNVTVGGRIFKTQEQLLIGSVEKADSGLYSCNAVNIRGAASANASLNVIIKTQICKPPQNMSRVLSTDVILDCGVCKDESVIPLWTWYFYPAADPQKQNVTSGVDGVQIYANGSLGISGVLGKHSGKYECLVTSAGGSDQRIAILSVTDIPSKPLVTSVILYDQIPNSILINWTLPYDGDSPIIKFVIESRRETSSGSSIDIPWETVSSNVNANLRSAVITNLLPSRLYRFRVIAVNRVGPSLPSEAAPVGEAIKMPAQPPSAAPLNLFCDPRQERAIVVKWEPPPETSWNGDLLGFMIFYKVRMKESRMDDTAHMLCPHSSVASKDGKDVRETSIDNLAYNKRYRIKIAAYNERGPGVNSSDFFVSTLQGRPDSPPLNVTLVSPTSTVIRVEWDPPPSIQLNGVNQGYNIELSQDGDFKTNISVRFDEQNPTGRQTYTISNLSKYTQYTIQIACKTGAGVGPKSPSQTIRTLEDVPGPVTELKIDNISDRSLRVNWKPPQELNGVLLGYEVSIQEKNASLIDSFNRTSNYTSHTFSNLKYETAYVIYVRARTKVGLGPARTTEIVSGVPPELPKPPTQLAVTNIEARSVLLQFVPGYDGKTSITLWIVEAQIDGSNSWSRIYNISDPTADQITVYSLHPYTSYRLRIIAQNIVGNSVPSEACNLFQTKQAAPGMPPQDITPRANSSTSIRIRWMPVPRSEWNGDFLGYKILYRRWSKDVDVNTTSQADLDLVRQSIWTVVELSNGSSIQEYYLTKLEEWMDYQIQMLSYNAVGNSSASPTLSERTDEDVPAQGNVMSTSKSSTTIFVSWSPVPILQQNGNVQGYKVKYIALRTGAEAQFLEVDGAKSLNATLTGLRKFTQYSIQVLASTRVGDGVLSNVITVRTASDVPGPPIIIYFPQVNETSATVVWQSPEEPNGVIINYKVSYKRRDEPNSVLTNQTRDLPETVFQYTVSGLAAETYYVFSVQARTQDGWGAAATVDVYTISNRERPDPPVNLRIDTSEVLARSVSIMWAPGNDNFGPIRNFTVQYRKQGDSWQTVEGTIKPNMTSYTVKGLQPNTVYSFRVAAVNDIGMSDFSAASQDIRTKQDKPDGSPQNVKIVAVTRTSIKITWDQLHESLWNSDFLHGYYVRYKQDNDENIPWQYLYADSIDLIVPDLMPGQKYTCNVLAYNDHGGGPWSQGASAYLEIGTEAFRESTVSYGQFTATLQELTMGERYEIQVLTANEAGRGPPSILQVFLVGDVAPFDPPSDVKVTNKSSTELEITWKPPPDDSTNGKLTGYNIHYWQSASSKCEPSATTLYYVRETSIVLRNLKPYTIYCSTVQALNIAGEGPQSKPIPMQTSEDLPSAPMNVRFLNITLREMTIVWDAPRTPNGNITHYQLQYFTSVDN</sequence>
<dbReference type="GO" id="GO:0016020">
    <property type="term" value="C:membrane"/>
    <property type="evidence" value="ECO:0007669"/>
    <property type="project" value="UniProtKB-SubCell"/>
</dbReference>